<feature type="transmembrane region" description="Helical" evidence="1">
    <location>
        <begin position="191"/>
        <end position="210"/>
    </location>
</feature>
<reference evidence="2 3" key="1">
    <citation type="submission" date="2015-09" db="EMBL/GenBank/DDBJ databases">
        <authorList>
            <consortium name="Swine Surveillance"/>
        </authorList>
    </citation>
    <scope>NUCLEOTIDE SEQUENCE [LARGE SCALE GENOMIC DNA]</scope>
    <source>
        <strain evidence="2 3">CECT 4357</strain>
    </source>
</reference>
<feature type="transmembrane region" description="Helical" evidence="1">
    <location>
        <begin position="138"/>
        <end position="159"/>
    </location>
</feature>
<accession>A0A0P1F796</accession>
<feature type="transmembrane region" description="Helical" evidence="1">
    <location>
        <begin position="102"/>
        <end position="126"/>
    </location>
</feature>
<evidence type="ECO:0000256" key="1">
    <source>
        <dbReference type="SAM" id="Phobius"/>
    </source>
</evidence>
<keyword evidence="1" id="KW-1133">Transmembrane helix</keyword>
<sequence length="211" mass="23172">MQTFGKTLTRTQMWLALAVTAVMALTFTLVGGLPLIVTFDVGLLGVATIVVLNHSSGTAFPEAQAYYPIYFATLAWQFIHFIEEFMTGFREQFPALYGADAYGANLFVAINMLSYAGFTLACIAFLTKGIRFLIAPMLFFVVYGALGNAIAHTWWVIWLGEYFPGFYTAQVYWILGPLALSGLVGSLKRAIVLTVGFGLILIPVMTVFMVS</sequence>
<evidence type="ECO:0000313" key="2">
    <source>
        <dbReference type="EMBL" id="CUH63752.1"/>
    </source>
</evidence>
<dbReference type="Proteomes" id="UP000051587">
    <property type="component" value="Unassembled WGS sequence"/>
</dbReference>
<feature type="transmembrane region" description="Helical" evidence="1">
    <location>
        <begin position="165"/>
        <end position="184"/>
    </location>
</feature>
<organism evidence="2 3">
    <name type="scientific">Thalassovita gelatinovora</name>
    <name type="common">Thalassobius gelatinovorus</name>
    <dbReference type="NCBI Taxonomy" id="53501"/>
    <lineage>
        <taxon>Bacteria</taxon>
        <taxon>Pseudomonadati</taxon>
        <taxon>Pseudomonadota</taxon>
        <taxon>Alphaproteobacteria</taxon>
        <taxon>Rhodobacterales</taxon>
        <taxon>Roseobacteraceae</taxon>
        <taxon>Thalassovita</taxon>
    </lineage>
</organism>
<dbReference type="RefSeq" id="WP_139193670.1">
    <property type="nucleotide sequence ID" value="NZ_CP051181.1"/>
</dbReference>
<feature type="transmembrane region" description="Helical" evidence="1">
    <location>
        <begin position="12"/>
        <end position="30"/>
    </location>
</feature>
<keyword evidence="1" id="KW-0812">Transmembrane</keyword>
<dbReference type="EMBL" id="CYSA01000010">
    <property type="protein sequence ID" value="CUH63752.1"/>
    <property type="molecule type" value="Genomic_DNA"/>
</dbReference>
<dbReference type="AlphaFoldDB" id="A0A0P1F796"/>
<proteinExistence type="predicted"/>
<dbReference type="STRING" id="53501.SAMN04488043_11283"/>
<name>A0A0P1F796_THAGE</name>
<keyword evidence="3" id="KW-1185">Reference proteome</keyword>
<keyword evidence="1" id="KW-0472">Membrane</keyword>
<evidence type="ECO:0008006" key="4">
    <source>
        <dbReference type="Google" id="ProtNLM"/>
    </source>
</evidence>
<evidence type="ECO:0000313" key="3">
    <source>
        <dbReference type="Proteomes" id="UP000051587"/>
    </source>
</evidence>
<protein>
    <recommendedName>
        <fullName evidence="4">HXXEE domain-containing protein</fullName>
    </recommendedName>
</protein>
<dbReference type="OrthoDB" id="4719533at2"/>
<gene>
    <name evidence="2" type="ORF">TG4357_00869</name>
</gene>